<dbReference type="RefSeq" id="WP_013825318.1">
    <property type="nucleotide sequence ID" value="NC_015574.1"/>
</dbReference>
<accession>F6D877</accession>
<dbReference type="HOGENOM" id="CLU_3075386_0_0_2"/>
<sequence>MPKWVSGKEVSEKDIEKSLKAIKEDVCFKCSEHSDKCTIAKAARDIKAMEEK</sequence>
<gene>
    <name evidence="1" type="ordered locus">MSWAN_0788</name>
</gene>
<proteinExistence type="predicted"/>
<dbReference type="AlphaFoldDB" id="F6D877"/>
<evidence type="ECO:0000313" key="2">
    <source>
        <dbReference type="Proteomes" id="UP000009231"/>
    </source>
</evidence>
<organism evidence="1 2">
    <name type="scientific">Methanobacterium paludis (strain DSM 25820 / JCM 18151 / SWAN1)</name>
    <dbReference type="NCBI Taxonomy" id="868131"/>
    <lineage>
        <taxon>Archaea</taxon>
        <taxon>Methanobacteriati</taxon>
        <taxon>Methanobacteriota</taxon>
        <taxon>Methanomada group</taxon>
        <taxon>Methanobacteria</taxon>
        <taxon>Methanobacteriales</taxon>
        <taxon>Methanobacteriaceae</taxon>
        <taxon>Methanobacterium</taxon>
    </lineage>
</organism>
<name>F6D877_METPW</name>
<reference evidence="1 2" key="1">
    <citation type="journal article" date="2014" name="Int. J. Syst. Evol. Microbiol.">
        <title>Methanobacterium paludis sp. nov. and a novel strain of Methanobacterium lacus isolated from northern peatlands.</title>
        <authorList>
            <person name="Cadillo-Quiroz H."/>
            <person name="Brauer S.L."/>
            <person name="Goodson N."/>
            <person name="Yavitt J.B."/>
            <person name="Zinder S.H."/>
        </authorList>
    </citation>
    <scope>NUCLEOTIDE SEQUENCE [LARGE SCALE GENOMIC DNA]</scope>
    <source>
        <strain evidence="2">DSM 25820 / JCM 18151 / SWAN1</strain>
    </source>
</reference>
<dbReference type="KEGG" id="mew:MSWAN_0788"/>
<dbReference type="OrthoDB" id="67710at2157"/>
<keyword evidence="2" id="KW-1185">Reference proteome</keyword>
<dbReference type="Proteomes" id="UP000009231">
    <property type="component" value="Chromosome"/>
</dbReference>
<evidence type="ECO:0000313" key="1">
    <source>
        <dbReference type="EMBL" id="AEG17816.1"/>
    </source>
</evidence>
<dbReference type="GeneID" id="42441920"/>
<protein>
    <submittedName>
        <fullName evidence="1">Uncharacterized protein</fullName>
    </submittedName>
</protein>
<dbReference type="EMBL" id="CP002772">
    <property type="protein sequence ID" value="AEG17816.1"/>
    <property type="molecule type" value="Genomic_DNA"/>
</dbReference>